<organism evidence="3 4">
    <name type="scientific">Biomphalaria glabrata</name>
    <name type="common">Bloodfluke planorb</name>
    <name type="synonym">Freshwater snail</name>
    <dbReference type="NCBI Taxonomy" id="6526"/>
    <lineage>
        <taxon>Eukaryota</taxon>
        <taxon>Metazoa</taxon>
        <taxon>Spiralia</taxon>
        <taxon>Lophotrochozoa</taxon>
        <taxon>Mollusca</taxon>
        <taxon>Gastropoda</taxon>
        <taxon>Heterobranchia</taxon>
        <taxon>Euthyneura</taxon>
        <taxon>Panpulmonata</taxon>
        <taxon>Hygrophila</taxon>
        <taxon>Lymnaeoidea</taxon>
        <taxon>Planorbidae</taxon>
        <taxon>Biomphalaria</taxon>
    </lineage>
</organism>
<dbReference type="Pfam" id="PF04388">
    <property type="entry name" value="Hamartin"/>
    <property type="match status" value="1"/>
</dbReference>
<dbReference type="SUPFAM" id="SSF48371">
    <property type="entry name" value="ARM repeat"/>
    <property type="match status" value="1"/>
</dbReference>
<dbReference type="GO" id="GO:0008285">
    <property type="term" value="P:negative regulation of cell population proliferation"/>
    <property type="evidence" value="ECO:0007669"/>
    <property type="project" value="TreeGrafter"/>
</dbReference>
<dbReference type="PROSITE" id="PS50890">
    <property type="entry name" value="PUA"/>
    <property type="match status" value="1"/>
</dbReference>
<dbReference type="KEGG" id="bgt:106075069"/>
<dbReference type="GO" id="GO:0051726">
    <property type="term" value="P:regulation of cell cycle"/>
    <property type="evidence" value="ECO:0007669"/>
    <property type="project" value="TreeGrafter"/>
</dbReference>
<dbReference type="GO" id="GO:0033596">
    <property type="term" value="C:TSC1-TSC2 complex"/>
    <property type="evidence" value="ECO:0007669"/>
    <property type="project" value="TreeGrafter"/>
</dbReference>
<dbReference type="OrthoDB" id="6022054at2759"/>
<dbReference type="GeneID" id="106075069"/>
<proteinExistence type="predicted"/>
<keyword evidence="3" id="KW-1185">Reference proteome</keyword>
<feature type="coiled-coil region" evidence="1">
    <location>
        <begin position="900"/>
        <end position="941"/>
    </location>
</feature>
<feature type="compositionally biased region" description="Polar residues" evidence="2">
    <location>
        <begin position="1123"/>
        <end position="1137"/>
    </location>
</feature>
<feature type="compositionally biased region" description="Low complexity" evidence="2">
    <location>
        <begin position="1180"/>
        <end position="1192"/>
    </location>
</feature>
<feature type="compositionally biased region" description="Basic and acidic residues" evidence="2">
    <location>
        <begin position="464"/>
        <end position="477"/>
    </location>
</feature>
<feature type="region of interest" description="Disordered" evidence="2">
    <location>
        <begin position="1173"/>
        <end position="1211"/>
    </location>
</feature>
<gene>
    <name evidence="4" type="primary">LOC106075069</name>
</gene>
<accession>A0A9U8EL45</accession>
<sequence length="1211" mass="135571">MASLGPGGTLQLDQICKLLEAPDTYSEIRGTILDNLKSNTGKESWLTCGLVDYYFNSLSQKTQDILSELRDLQAKVLIEKLTDAIKTSEHRLPALQLVLYLAYKELPWCHMLMDSPIIQSLIKFLKSDNDAAVLMTSLMILVILLPSVPDSIVNHLHTIFEIFGRLATYCSKKPASTSEAYLVHIHVGLYSLFNRLYGMYPCLFLAFLNKFCTAKENIHAYEEIIMPMIERVRLHPRLITGLKDTETSKNRWKDQETQDIVVNCSKFSLDLIEASWEDSPLPFFKSAGKSENYAKKTLTDNSKAAVKDIEDTTPNSCKEGVSTVAMLVPTIDPSYVGESPSVLIGLSTPPSSQRTTPAASFIEPVSSSAGPLDTPELTPRLQTPSHWEDGDKTPQTGFKNIPCSSDGKKAGHLLLTTTPVSHDLNSPNILQSDISSFSSKTSAFGAPTPNPSAAVRSLLFNSPQEDKQEADKRESHFKTAFQDSLKLQPENEDVRKSSDNSNTSFLLDSLPQVISTLITPDTDILDKEVANITEKEDHFETSSPSSSITTMTSQTDVTAESVRQFMKKVNRIRFNSLTSNSSSDYDAVSIPQGIVNLGSHRPRSCPPFKRQLLQPTARGRGSDKKQASAGDNFVSRGYNRQSSMFDQIRQRDGAKNTSYMETSMERQSAQKNCSEYRGNEMCGLPPIPALFNPVIQYIFAPSTLTVCSHCHKQLVVTHSHMACDGTTIVTYKGNEVPLFNTIPPPELLDKHIRLGSDTHKKELTNVPLIAKDSTNWTHFGGHPPADEIKILKNQILMVQNQLMFERHKSVNHDKRNRRLLRRIADVRALEEQQKTLLNQVRLHEETIQNLNVCIKLLEEDNRRMKQMQESDDYERLIQYRLALKGNKDLKASNEALKSLLLTQKEDYDKQQKNLENVQHKYLEAEKELQMCKERLGKAEHLKEKVFQLQKEILLMQELYQKCQEKLNFSKTSASFKLEESYLIKSLNAELEVLTKENKKRNNLLEAYQMRTAELEAILKAKETAVIEIKHGFEEIQSVYNEKLKAVEDRCKSMININQLLEGKCMDLLAKLDKATHKMKLEAVTSEPQSRGRTTAPGSGTIKDQVVVKHGRDSPVAQERLSTHSDSSNLSTNVSVPASSSTDCATVVVANEEVSVASSFFSEPNLTPLPRNLINNHRNPDGMSDSGAASRSSYRGDSDGSIHSFITGDSGL</sequence>
<dbReference type="RefSeq" id="XP_013091443.2">
    <property type="nucleotide sequence ID" value="XM_013235989.2"/>
</dbReference>
<dbReference type="PANTHER" id="PTHR15154">
    <property type="entry name" value="HAMARTIN"/>
    <property type="match status" value="1"/>
</dbReference>
<feature type="compositionally biased region" description="Polar residues" evidence="2">
    <location>
        <begin position="655"/>
        <end position="671"/>
    </location>
</feature>
<evidence type="ECO:0000313" key="3">
    <source>
        <dbReference type="Proteomes" id="UP001165740"/>
    </source>
</evidence>
<dbReference type="OMA" id="NRMASYS"/>
<dbReference type="InterPro" id="IPR007483">
    <property type="entry name" value="Hamartin"/>
</dbReference>
<dbReference type="PANTHER" id="PTHR15154:SF2">
    <property type="entry name" value="HAMARTIN"/>
    <property type="match status" value="1"/>
</dbReference>
<feature type="region of interest" description="Disordered" evidence="2">
    <location>
        <begin position="464"/>
        <end position="502"/>
    </location>
</feature>
<keyword evidence="1" id="KW-0175">Coiled coil</keyword>
<feature type="region of interest" description="Disordered" evidence="2">
    <location>
        <begin position="1082"/>
        <end position="1137"/>
    </location>
</feature>
<dbReference type="InterPro" id="IPR016024">
    <property type="entry name" value="ARM-type_fold"/>
</dbReference>
<dbReference type="AlphaFoldDB" id="A0A9U8EL45"/>
<name>A0A9U8EL45_BIOGL</name>
<feature type="coiled-coil region" evidence="1">
    <location>
        <begin position="826"/>
        <end position="867"/>
    </location>
</feature>
<evidence type="ECO:0000256" key="1">
    <source>
        <dbReference type="SAM" id="Coils"/>
    </source>
</evidence>
<dbReference type="Proteomes" id="UP001165740">
    <property type="component" value="Chromosome 9"/>
</dbReference>
<feature type="compositionally biased region" description="Polar residues" evidence="2">
    <location>
        <begin position="1085"/>
        <end position="1097"/>
    </location>
</feature>
<dbReference type="GO" id="GO:0032007">
    <property type="term" value="P:negative regulation of TOR signaling"/>
    <property type="evidence" value="ECO:0007669"/>
    <property type="project" value="TreeGrafter"/>
</dbReference>
<feature type="region of interest" description="Disordered" evidence="2">
    <location>
        <begin position="363"/>
        <end position="404"/>
    </location>
</feature>
<feature type="region of interest" description="Disordered" evidence="2">
    <location>
        <begin position="598"/>
        <end position="671"/>
    </location>
</feature>
<reference evidence="4" key="1">
    <citation type="submission" date="2025-08" db="UniProtKB">
        <authorList>
            <consortium name="RefSeq"/>
        </authorList>
    </citation>
    <scope>IDENTIFICATION</scope>
</reference>
<feature type="coiled-coil region" evidence="1">
    <location>
        <begin position="983"/>
        <end position="1010"/>
    </location>
</feature>
<evidence type="ECO:0000313" key="4">
    <source>
        <dbReference type="RefSeq" id="XP_013091443.2"/>
    </source>
</evidence>
<evidence type="ECO:0000256" key="2">
    <source>
        <dbReference type="SAM" id="MobiDB-lite"/>
    </source>
</evidence>
<protein>
    <submittedName>
        <fullName evidence="4">Hamartin-like</fullName>
    </submittedName>
</protein>